<name>A0A1I7KH92_9BACL</name>
<dbReference type="InterPro" id="IPR032599">
    <property type="entry name" value="YcdB/YcdC_rep_domain"/>
</dbReference>
<evidence type="ECO:0000256" key="2">
    <source>
        <dbReference type="SAM" id="SignalP"/>
    </source>
</evidence>
<reference evidence="5" key="1">
    <citation type="submission" date="2016-10" db="EMBL/GenBank/DDBJ databases">
        <authorList>
            <person name="Varghese N."/>
        </authorList>
    </citation>
    <scope>NUCLEOTIDE SEQUENCE [LARGE SCALE GENOMIC DNA]</scope>
    <source>
        <strain evidence="5">DSM 17980</strain>
    </source>
</reference>
<dbReference type="STRING" id="392015.SAMN05421543_11614"/>
<organism evidence="4 5">
    <name type="scientific">Alicyclobacillus macrosporangiidus</name>
    <dbReference type="NCBI Taxonomy" id="392015"/>
    <lineage>
        <taxon>Bacteria</taxon>
        <taxon>Bacillati</taxon>
        <taxon>Bacillota</taxon>
        <taxon>Bacilli</taxon>
        <taxon>Bacillales</taxon>
        <taxon>Alicyclobacillaceae</taxon>
        <taxon>Alicyclobacillus</taxon>
    </lineage>
</organism>
<dbReference type="AlphaFoldDB" id="A0A1I7KH92"/>
<dbReference type="eggNOG" id="ENOG502ZA5A">
    <property type="taxonomic scope" value="Bacteria"/>
</dbReference>
<keyword evidence="5" id="KW-1185">Reference proteome</keyword>
<dbReference type="Proteomes" id="UP000183508">
    <property type="component" value="Unassembled WGS sequence"/>
</dbReference>
<gene>
    <name evidence="4" type="ORF">SAMN05421543_11614</name>
</gene>
<accession>A0A1I7KH92</accession>
<evidence type="ECO:0000313" key="5">
    <source>
        <dbReference type="Proteomes" id="UP000183508"/>
    </source>
</evidence>
<dbReference type="InterPro" id="IPR001119">
    <property type="entry name" value="SLH_dom"/>
</dbReference>
<dbReference type="PROSITE" id="PS51272">
    <property type="entry name" value="SLH"/>
    <property type="match status" value="1"/>
</dbReference>
<feature type="region of interest" description="Disordered" evidence="1">
    <location>
        <begin position="44"/>
        <end position="65"/>
    </location>
</feature>
<feature type="chain" id="PRO_5010340545" description="SLH domain-containing protein" evidence="2">
    <location>
        <begin position="35"/>
        <end position="787"/>
    </location>
</feature>
<feature type="signal peptide" evidence="2">
    <location>
        <begin position="1"/>
        <end position="34"/>
    </location>
</feature>
<dbReference type="OrthoDB" id="2473368at2"/>
<dbReference type="Pfam" id="PF16244">
    <property type="entry name" value="DUF4901"/>
    <property type="match status" value="2"/>
</dbReference>
<protein>
    <recommendedName>
        <fullName evidence="3">SLH domain-containing protein</fullName>
    </recommendedName>
</protein>
<dbReference type="EMBL" id="FPBV01000016">
    <property type="protein sequence ID" value="SFU96795.1"/>
    <property type="molecule type" value="Genomic_DNA"/>
</dbReference>
<evidence type="ECO:0000259" key="3">
    <source>
        <dbReference type="PROSITE" id="PS51272"/>
    </source>
</evidence>
<evidence type="ECO:0000256" key="1">
    <source>
        <dbReference type="SAM" id="MobiDB-lite"/>
    </source>
</evidence>
<feature type="domain" description="SLH" evidence="3">
    <location>
        <begin position="659"/>
        <end position="720"/>
    </location>
</feature>
<keyword evidence="2" id="KW-0732">Signal</keyword>
<evidence type="ECO:0000313" key="4">
    <source>
        <dbReference type="EMBL" id="SFU96795.1"/>
    </source>
</evidence>
<sequence>MHAPNRLAHTGARVMTAGVIGALLWPSAPLAALAATNPVTPHTTADTAALGSGYPDTVTAASPQPPKLSMDEAQKIVESAIPIPDGYVLQSRSYNDAPATGQPPTYNFTYQSAMPAPGRVISVSVDANTGLVVNFNQPPQQDHFVYPVPVSADKAQAIAEEWAHKLYPNRVGQVKVQPLQANYGSLQGATSYTYDFERIVGGIPAPFDGFSITIGQNGELLGVRSHWTDAAFPDAGKAVPKTQADEIYRNALQLHLEYQQIYRPDGPATSALLYVSTPSSFLGWPGDNFSNQRIGGWPVIDAVSGKIIDAAGNPVAVQPYQTPKPLVPGGPTLPVMPPKVNWSQQAALDFARQALGIQASDRLQSVNQWQPQEGQTTWNFTWQTADGQVVSATVDATYGLLTQFNQYSSSPEDQKAQKSVSQAQITDAVNAFVKRVFARNTGAIAVLPMPVQKSADPSLQTDYQVVQLVHGIPDQARSGSLHVDPQTGRIQSFWMNSPVADDGANLPDPSQAIPVAKAQQVWVTQRPLSLVYLLTQPAIVASKTGQATGSSGSSAQPRVVLVYTPLADTTSNDLFNAVTGQFEPPQTPVPYTGPLRDLDGVAGADQIRLLVSRQLIPVDADGNVHPSQNLTNGAFVKLLVDALGYQYRYDAAAAATNEAMQVLAKVPKTSPQYQEIAVAYELGWLPQGQPFDPDATLTRGFAATLLARALGYGPLLAHPDLFQLKASDAADIGDSQFAAAALSVSLGLLPLQSDRFNAGGPVRLSDAAIAVVQAATLMQTPGGVRPL</sequence>
<dbReference type="RefSeq" id="WP_074954177.1">
    <property type="nucleotide sequence ID" value="NZ_FPBV01000016.1"/>
</dbReference>
<proteinExistence type="predicted"/>